<dbReference type="Proteomes" id="UP000055611">
    <property type="component" value="Chromosome"/>
</dbReference>
<dbReference type="EMBL" id="SOBK01000006">
    <property type="protein sequence ID" value="TDT88260.1"/>
    <property type="molecule type" value="Genomic_DNA"/>
</dbReference>
<organism evidence="8 10">
    <name type="scientific">Pseudodesulfovibrio indicus</name>
    <dbReference type="NCBI Taxonomy" id="1716143"/>
    <lineage>
        <taxon>Bacteria</taxon>
        <taxon>Pseudomonadati</taxon>
        <taxon>Thermodesulfobacteriota</taxon>
        <taxon>Desulfovibrionia</taxon>
        <taxon>Desulfovibrionales</taxon>
        <taxon>Desulfovibrionaceae</taxon>
    </lineage>
</organism>
<dbReference type="InterPro" id="IPR053931">
    <property type="entry name" value="RapZ_C"/>
</dbReference>
<reference evidence="8 10" key="2">
    <citation type="submission" date="2019-03" db="EMBL/GenBank/DDBJ databases">
        <title>Genomic Encyclopedia of Type Strains, Phase IV (KMG-IV): sequencing the most valuable type-strain genomes for metagenomic binning, comparative biology and taxonomic classification.</title>
        <authorList>
            <person name="Goeker M."/>
        </authorList>
    </citation>
    <scope>NUCLEOTIDE SEQUENCE [LARGE SCALE GENOMIC DNA]</scope>
    <source>
        <strain evidence="8 10">DSM 101483</strain>
    </source>
</reference>
<dbReference type="InterPro" id="IPR005337">
    <property type="entry name" value="RapZ-like"/>
</dbReference>
<evidence type="ECO:0000256" key="1">
    <source>
        <dbReference type="ARBA" id="ARBA00022741"/>
    </source>
</evidence>
<dbReference type="PIRSF" id="PIRSF005052">
    <property type="entry name" value="P-loopkin"/>
    <property type="match status" value="1"/>
</dbReference>
<dbReference type="NCBIfam" id="NF003828">
    <property type="entry name" value="PRK05416.1"/>
    <property type="match status" value="1"/>
</dbReference>
<dbReference type="EMBL" id="CP014206">
    <property type="protein sequence ID" value="AMK11726.1"/>
    <property type="molecule type" value="Genomic_DNA"/>
</dbReference>
<dbReference type="Proteomes" id="UP000295506">
    <property type="component" value="Unassembled WGS sequence"/>
</dbReference>
<dbReference type="GO" id="GO:0005524">
    <property type="term" value="F:ATP binding"/>
    <property type="evidence" value="ECO:0007669"/>
    <property type="project" value="UniProtKB-UniRule"/>
</dbReference>
<dbReference type="InterPro" id="IPR053930">
    <property type="entry name" value="RapZ-like_N"/>
</dbReference>
<keyword evidence="3 4" id="KW-0342">GTP-binding</keyword>
<evidence type="ECO:0000313" key="10">
    <source>
        <dbReference type="Proteomes" id="UP000295506"/>
    </source>
</evidence>
<dbReference type="KEGG" id="dej:AWY79_11685"/>
<dbReference type="AlphaFoldDB" id="A0A126QPN5"/>
<keyword evidence="2 4" id="KW-0067">ATP-binding</keyword>
<dbReference type="RefSeq" id="WP_066803978.1">
    <property type="nucleotide sequence ID" value="NZ_CP014206.1"/>
</dbReference>
<dbReference type="HAMAP" id="MF_00636">
    <property type="entry name" value="RapZ_like"/>
    <property type="match status" value="1"/>
</dbReference>
<gene>
    <name evidence="7" type="ORF">AWY79_11685</name>
    <name evidence="8" type="ORF">EDC59_10673</name>
</gene>
<protein>
    <submittedName>
        <fullName evidence="7">RNase adaptor protein RapZ</fullName>
    </submittedName>
    <submittedName>
        <fullName evidence="8">UPF0042 nucleotide-binding protein</fullName>
    </submittedName>
</protein>
<evidence type="ECO:0000313" key="9">
    <source>
        <dbReference type="Proteomes" id="UP000055611"/>
    </source>
</evidence>
<dbReference type="SUPFAM" id="SSF52540">
    <property type="entry name" value="P-loop containing nucleoside triphosphate hydrolases"/>
    <property type="match status" value="1"/>
</dbReference>
<accession>A0A126QPN5</accession>
<dbReference type="GO" id="GO:0005525">
    <property type="term" value="F:GTP binding"/>
    <property type="evidence" value="ECO:0007669"/>
    <property type="project" value="UniProtKB-UniRule"/>
</dbReference>
<dbReference type="Pfam" id="PF03668">
    <property type="entry name" value="RapZ-like_N"/>
    <property type="match status" value="1"/>
</dbReference>
<reference evidence="7 9" key="1">
    <citation type="journal article" date="2016" name="Front. Microbiol.">
        <title>Genome Sequence of the Piezophilic, Mesophilic Sulfate-Reducing Bacterium Desulfovibrio indicus J2T.</title>
        <authorList>
            <person name="Cao J."/>
            <person name="Maignien L."/>
            <person name="Shao Z."/>
            <person name="Alain K."/>
            <person name="Jebbar M."/>
        </authorList>
    </citation>
    <scope>NUCLEOTIDE SEQUENCE [LARGE SCALE GENOMIC DNA]</scope>
    <source>
        <strain evidence="7 9">J2</strain>
    </source>
</reference>
<evidence type="ECO:0000256" key="2">
    <source>
        <dbReference type="ARBA" id="ARBA00022840"/>
    </source>
</evidence>
<evidence type="ECO:0000259" key="6">
    <source>
        <dbReference type="Pfam" id="PF22740"/>
    </source>
</evidence>
<feature type="domain" description="RapZ C-terminal" evidence="6">
    <location>
        <begin position="171"/>
        <end position="291"/>
    </location>
</feature>
<sequence>MTPTNPFPVVIVTGLSGSGKSTALRVFEDLGFFCIDGLPCEMSPKLADLILKFDTKYRGLALGMDLRQFEFVNGWDEALQGFADLGILPQVVYLEAKMGELVRRYATTRRPHPLESRNLGLEQALEMERELLEPVRLAAALVIDTTHYSIHDLRRVIQTKWSAIEEAGKGMRVHIITFGFKYGVPSEADLVFDLRFLPNPYFDENLRPLSGLDKAISDYVLDNPVGEGFMQHLLDFLTYTLPLYADEGRYRITLALGCTGGRHRSVSVAESVLASLKKKGYTATIEHRHMELG</sequence>
<dbReference type="PANTHER" id="PTHR30448:SF0">
    <property type="entry name" value="RNASE ADAPTER PROTEIN RAPZ"/>
    <property type="match status" value="1"/>
</dbReference>
<evidence type="ECO:0000256" key="4">
    <source>
        <dbReference type="HAMAP-Rule" id="MF_00636"/>
    </source>
</evidence>
<evidence type="ECO:0000259" key="5">
    <source>
        <dbReference type="Pfam" id="PF03668"/>
    </source>
</evidence>
<name>A0A126QPN5_9BACT</name>
<feature type="binding site" evidence="4">
    <location>
        <begin position="65"/>
        <end position="68"/>
    </location>
    <ligand>
        <name>GTP</name>
        <dbReference type="ChEBI" id="CHEBI:37565"/>
    </ligand>
</feature>
<evidence type="ECO:0000313" key="7">
    <source>
        <dbReference type="EMBL" id="AMK11726.1"/>
    </source>
</evidence>
<feature type="domain" description="RapZ-like N-terminal" evidence="5">
    <location>
        <begin position="9"/>
        <end position="160"/>
    </location>
</feature>
<dbReference type="InterPro" id="IPR027417">
    <property type="entry name" value="P-loop_NTPase"/>
</dbReference>
<feature type="binding site" evidence="4">
    <location>
        <begin position="14"/>
        <end position="21"/>
    </location>
    <ligand>
        <name>ATP</name>
        <dbReference type="ChEBI" id="CHEBI:30616"/>
    </ligand>
</feature>
<dbReference type="OrthoDB" id="9784461at2"/>
<evidence type="ECO:0000256" key="3">
    <source>
        <dbReference type="ARBA" id="ARBA00023134"/>
    </source>
</evidence>
<dbReference type="PANTHER" id="PTHR30448">
    <property type="entry name" value="RNASE ADAPTER PROTEIN RAPZ"/>
    <property type="match status" value="1"/>
</dbReference>
<proteinExistence type="inferred from homology"/>
<dbReference type="Pfam" id="PF22740">
    <property type="entry name" value="PapZ_C"/>
    <property type="match status" value="1"/>
</dbReference>
<keyword evidence="9" id="KW-1185">Reference proteome</keyword>
<evidence type="ECO:0000313" key="8">
    <source>
        <dbReference type="EMBL" id="TDT88260.1"/>
    </source>
</evidence>
<keyword evidence="1 4" id="KW-0547">Nucleotide-binding</keyword>